<comment type="caution">
    <text evidence="7">The sequence shown here is derived from an EMBL/GenBank/DDBJ whole genome shotgun (WGS) entry which is preliminary data.</text>
</comment>
<sequence length="303" mass="31808">MSSLIQIHTEVADAIAEGRPVVALESTIISHGMPYPQNVETARAVEQILRDGGAIPATIAVLDGKIRIGLDDEALERMGHGAEIAKLSRRDLPVALATGKPGATTVSATMIGARLAGIRIFVTGGIGGVHRGAETSFDISADLTELSRTEVAVVCAGAKSILDLPKTLEYLETQGVPVIGWQTADFPAFYTPTSGLKVDHRADKVEEIAAIMAAKWDLGLSGGIVIANPVPAEFAMPQEKITTAIDQALAEARQQGITGKAETPFLLARVSELTGGTSLATNIRLVENNARLGAQLAKAYAKR</sequence>
<feature type="active site" description="Nucleophile" evidence="6">
    <location>
        <position position="159"/>
    </location>
</feature>
<gene>
    <name evidence="6" type="primary">psuG</name>
    <name evidence="7" type="ORF">ACFSM5_03225</name>
</gene>
<keyword evidence="2 6" id="KW-0378">Hydrolase</keyword>
<comment type="subunit">
    <text evidence="6">Homotrimer.</text>
</comment>
<accession>A0ABW5DPJ6</accession>
<dbReference type="SUPFAM" id="SSF110581">
    <property type="entry name" value="Indigoidine synthase A-like"/>
    <property type="match status" value="1"/>
</dbReference>
<evidence type="ECO:0000313" key="8">
    <source>
        <dbReference type="Proteomes" id="UP001597295"/>
    </source>
</evidence>
<keyword evidence="1 6" id="KW-0479">Metal-binding</keyword>
<comment type="catalytic activity">
    <reaction evidence="6">
        <text>D-ribose 5-phosphate + uracil = psi-UMP + H2O</text>
        <dbReference type="Rhea" id="RHEA:18337"/>
        <dbReference type="ChEBI" id="CHEBI:15377"/>
        <dbReference type="ChEBI" id="CHEBI:17568"/>
        <dbReference type="ChEBI" id="CHEBI:58380"/>
        <dbReference type="ChEBI" id="CHEBI:78346"/>
        <dbReference type="EC" id="4.2.1.70"/>
    </reaction>
</comment>
<proteinExistence type="inferred from homology"/>
<dbReference type="Pfam" id="PF04227">
    <property type="entry name" value="Indigoidine_A"/>
    <property type="match status" value="1"/>
</dbReference>
<evidence type="ECO:0000256" key="1">
    <source>
        <dbReference type="ARBA" id="ARBA00022723"/>
    </source>
</evidence>
<dbReference type="Gene3D" id="3.40.1790.10">
    <property type="entry name" value="Indigoidine synthase domain"/>
    <property type="match status" value="1"/>
</dbReference>
<evidence type="ECO:0000313" key="7">
    <source>
        <dbReference type="EMBL" id="MFD2261884.1"/>
    </source>
</evidence>
<keyword evidence="4 6" id="KW-0456">Lyase</keyword>
<dbReference type="HAMAP" id="MF_01876">
    <property type="entry name" value="PsiMP_glycosidase"/>
    <property type="match status" value="1"/>
</dbReference>
<reference evidence="8" key="1">
    <citation type="journal article" date="2019" name="Int. J. Syst. Evol. Microbiol.">
        <title>The Global Catalogue of Microorganisms (GCM) 10K type strain sequencing project: providing services to taxonomists for standard genome sequencing and annotation.</title>
        <authorList>
            <consortium name="The Broad Institute Genomics Platform"/>
            <consortium name="The Broad Institute Genome Sequencing Center for Infectious Disease"/>
            <person name="Wu L."/>
            <person name="Ma J."/>
        </authorList>
    </citation>
    <scope>NUCLEOTIDE SEQUENCE [LARGE SCALE GENOMIC DNA]</scope>
    <source>
        <strain evidence="8">CGMCC 1.19062</strain>
    </source>
</reference>
<keyword evidence="5 6" id="KW-0326">Glycosidase</keyword>
<dbReference type="RefSeq" id="WP_379874798.1">
    <property type="nucleotide sequence ID" value="NZ_JBHUIP010000003.1"/>
</dbReference>
<feature type="binding site" evidence="6">
    <location>
        <position position="138"/>
    </location>
    <ligand>
        <name>Mn(2+)</name>
        <dbReference type="ChEBI" id="CHEBI:29035"/>
    </ligand>
</feature>
<feature type="binding site" evidence="6">
    <location>
        <begin position="140"/>
        <end position="142"/>
    </location>
    <ligand>
        <name>substrate</name>
    </ligand>
</feature>
<dbReference type="EMBL" id="JBHUIP010000003">
    <property type="protein sequence ID" value="MFD2261884.1"/>
    <property type="molecule type" value="Genomic_DNA"/>
</dbReference>
<evidence type="ECO:0000256" key="2">
    <source>
        <dbReference type="ARBA" id="ARBA00022801"/>
    </source>
</evidence>
<comment type="function">
    <text evidence="6">Catalyzes the reversible cleavage of pseudouridine 5'-phosphate (PsiMP) to ribose 5-phosphate and uracil. Functions biologically in the cleavage direction, as part of a pseudouridine degradation pathway.</text>
</comment>
<feature type="binding site" evidence="6">
    <location>
        <position position="106"/>
    </location>
    <ligand>
        <name>substrate</name>
    </ligand>
</feature>
<keyword evidence="3 6" id="KW-0464">Manganese</keyword>
<keyword evidence="8" id="KW-1185">Reference proteome</keyword>
<evidence type="ECO:0000256" key="5">
    <source>
        <dbReference type="ARBA" id="ARBA00023295"/>
    </source>
</evidence>
<dbReference type="EC" id="4.2.1.70" evidence="6"/>
<feature type="binding site" evidence="6">
    <location>
        <position position="86"/>
    </location>
    <ligand>
        <name>substrate</name>
    </ligand>
</feature>
<comment type="cofactor">
    <cofactor evidence="6">
        <name>Mn(2+)</name>
        <dbReference type="ChEBI" id="CHEBI:29035"/>
    </cofactor>
    <text evidence="6">Binds 1 Mn(2+) ion per subunit.</text>
</comment>
<feature type="active site" description="Proton donor" evidence="6">
    <location>
        <position position="25"/>
    </location>
</feature>
<dbReference type="InterPro" id="IPR022830">
    <property type="entry name" value="Indigdn_synthA-like"/>
</dbReference>
<evidence type="ECO:0000256" key="6">
    <source>
        <dbReference type="HAMAP-Rule" id="MF_01876"/>
    </source>
</evidence>
<evidence type="ECO:0000256" key="4">
    <source>
        <dbReference type="ARBA" id="ARBA00023239"/>
    </source>
</evidence>
<comment type="similarity">
    <text evidence="6">Belongs to the pseudouridine-5'-phosphate glycosidase family.</text>
</comment>
<name>A0ABW5DPJ6_9PROT</name>
<dbReference type="InterPro" id="IPR007342">
    <property type="entry name" value="PsuG"/>
</dbReference>
<dbReference type="GO" id="GO:0016798">
    <property type="term" value="F:hydrolase activity, acting on glycosyl bonds"/>
    <property type="evidence" value="ECO:0007669"/>
    <property type="project" value="UniProtKB-KW"/>
</dbReference>
<protein>
    <recommendedName>
        <fullName evidence="6">Pseudouridine-5'-phosphate glycosidase</fullName>
        <shortName evidence="6">PsiMP glycosidase</shortName>
        <ecNumber evidence="6">4.2.1.70</ecNumber>
    </recommendedName>
</protein>
<dbReference type="PANTHER" id="PTHR42909:SF1">
    <property type="entry name" value="CARBOHYDRATE KINASE PFKB DOMAIN-CONTAINING PROTEIN"/>
    <property type="match status" value="1"/>
</dbReference>
<evidence type="ECO:0000256" key="3">
    <source>
        <dbReference type="ARBA" id="ARBA00023211"/>
    </source>
</evidence>
<dbReference type="PANTHER" id="PTHR42909">
    <property type="entry name" value="ZGC:136858"/>
    <property type="match status" value="1"/>
</dbReference>
<dbReference type="Proteomes" id="UP001597295">
    <property type="component" value="Unassembled WGS sequence"/>
</dbReference>
<organism evidence="7 8">
    <name type="scientific">Lacibacterium aquatile</name>
    <dbReference type="NCBI Taxonomy" id="1168082"/>
    <lineage>
        <taxon>Bacteria</taxon>
        <taxon>Pseudomonadati</taxon>
        <taxon>Pseudomonadota</taxon>
        <taxon>Alphaproteobacteria</taxon>
        <taxon>Rhodospirillales</taxon>
        <taxon>Rhodospirillaceae</taxon>
    </lineage>
</organism>